<dbReference type="InterPro" id="IPR010323">
    <property type="entry name" value="DUF924"/>
</dbReference>
<protein>
    <submittedName>
        <fullName evidence="1">DUF924 family protein</fullName>
    </submittedName>
</protein>
<gene>
    <name evidence="1" type="ORF">WG219_01790</name>
</gene>
<dbReference type="Gene3D" id="1.25.40.10">
    <property type="entry name" value="Tetratricopeptide repeat domain"/>
    <property type="match status" value="1"/>
</dbReference>
<proteinExistence type="predicted"/>
<organism evidence="1 2">
    <name type="scientific">Ectopseudomonas mendocina</name>
    <name type="common">Pseudomonas mendocina</name>
    <dbReference type="NCBI Taxonomy" id="300"/>
    <lineage>
        <taxon>Bacteria</taxon>
        <taxon>Pseudomonadati</taxon>
        <taxon>Pseudomonadota</taxon>
        <taxon>Gammaproteobacteria</taxon>
        <taxon>Pseudomonadales</taxon>
        <taxon>Pseudomonadaceae</taxon>
        <taxon>Ectopseudomonas</taxon>
    </lineage>
</organism>
<evidence type="ECO:0000313" key="2">
    <source>
        <dbReference type="Proteomes" id="UP001476583"/>
    </source>
</evidence>
<dbReference type="Gene3D" id="1.20.58.320">
    <property type="entry name" value="TPR-like"/>
    <property type="match status" value="1"/>
</dbReference>
<evidence type="ECO:0000313" key="1">
    <source>
        <dbReference type="EMBL" id="WXL26242.1"/>
    </source>
</evidence>
<keyword evidence="2" id="KW-1185">Reference proteome</keyword>
<accession>A0ABZ2RI34</accession>
<reference evidence="1 2" key="1">
    <citation type="submission" date="2024-03" db="EMBL/GenBank/DDBJ databases">
        <title>Complete genome of BD2.</title>
        <authorList>
            <person name="Cao G."/>
        </authorList>
    </citation>
    <scope>NUCLEOTIDE SEQUENCE [LARGE SCALE GENOMIC DNA]</scope>
    <source>
        <strain evidence="1 2">BD2</strain>
    </source>
</reference>
<dbReference type="EMBL" id="CP148074">
    <property type="protein sequence ID" value="WXL26242.1"/>
    <property type="molecule type" value="Genomic_DNA"/>
</dbReference>
<dbReference type="InterPro" id="IPR011990">
    <property type="entry name" value="TPR-like_helical_dom_sf"/>
</dbReference>
<dbReference type="SUPFAM" id="SSF48452">
    <property type="entry name" value="TPR-like"/>
    <property type="match status" value="1"/>
</dbReference>
<name>A0ABZ2RI34_ECTME</name>
<dbReference type="Pfam" id="PF06041">
    <property type="entry name" value="DUF924"/>
    <property type="match status" value="1"/>
</dbReference>
<sequence length="200" mass="23041">MTQPWQPLLDWWFGPGKTAAEVSASQLPLWFGKRDSQDAEARERFGHLVEQALAGQLHEWDNTPSGWLAHIILLDQLPRMIYRDTPRAFAGDPLSQPLLRKGLESGWDQQLKPIQRLFAYLVYEHAENLVLQDQVVELFEKLLAQVQPDEHELFAGYLDFAERHQRIVARFGRFPHRNQILGRASSAEEIAFLQEPGSSF</sequence>
<dbReference type="Proteomes" id="UP001476583">
    <property type="component" value="Chromosome"/>
</dbReference>